<organism evidence="2 3">
    <name type="scientific">Scleromatobacter humisilvae</name>
    <dbReference type="NCBI Taxonomy" id="2897159"/>
    <lineage>
        <taxon>Bacteria</taxon>
        <taxon>Pseudomonadati</taxon>
        <taxon>Pseudomonadota</taxon>
        <taxon>Betaproteobacteria</taxon>
        <taxon>Burkholderiales</taxon>
        <taxon>Sphaerotilaceae</taxon>
        <taxon>Scleromatobacter</taxon>
    </lineage>
</organism>
<keyword evidence="1" id="KW-1133">Transmembrane helix</keyword>
<comment type="caution">
    <text evidence="2">The sequence shown here is derived from an EMBL/GenBank/DDBJ whole genome shotgun (WGS) entry which is preliminary data.</text>
</comment>
<feature type="transmembrane region" description="Helical" evidence="1">
    <location>
        <begin position="29"/>
        <end position="48"/>
    </location>
</feature>
<gene>
    <name evidence="2" type="ORF">LPC04_26020</name>
</gene>
<evidence type="ECO:0008006" key="4">
    <source>
        <dbReference type="Google" id="ProtNLM"/>
    </source>
</evidence>
<name>A0A9X1YQC2_9BURK</name>
<evidence type="ECO:0000313" key="3">
    <source>
        <dbReference type="Proteomes" id="UP001139353"/>
    </source>
</evidence>
<dbReference type="EMBL" id="JAJLJH010000012">
    <property type="protein sequence ID" value="MCK9689188.1"/>
    <property type="molecule type" value="Genomic_DNA"/>
</dbReference>
<keyword evidence="1" id="KW-0472">Membrane</keyword>
<dbReference type="AlphaFoldDB" id="A0A9X1YQC2"/>
<keyword evidence="3" id="KW-1185">Reference proteome</keyword>
<evidence type="ECO:0000256" key="1">
    <source>
        <dbReference type="SAM" id="Phobius"/>
    </source>
</evidence>
<keyword evidence="1" id="KW-0812">Transmembrane</keyword>
<sequence length="365" mass="39707">MTAAIAPSMPPILECIRDIARQWRWRTSALAVLVGAATLFNAGVPIAFPPSDAHQAAVALLYNVLQFGFPLVFAVLVADRAVDRGVSALWAYALAVILTGQAGVWIVARLLWPVLGKAAWWGIDDDLTQIGATLLLHGLGVGAYAQWRGGRVARERLQAAERDRAIAQRQLIASRLLALQARVDPQLLFDALGRIDAALISESGLADRQLADLISLLRAMQPSVQQRASTLQRELALLEAQARVRAAPGQQPELLHVEVSDAAARARLAPLVLLPLLRWLTTLRPSGWRIRAIVTGHRLIIDIATTDGSAAALRDARMHAADIDEPRQRLIAVHGSNAVLRADPASLRLFIEVDAEYDEHPDRRG</sequence>
<evidence type="ECO:0000313" key="2">
    <source>
        <dbReference type="EMBL" id="MCK9689188.1"/>
    </source>
</evidence>
<proteinExistence type="predicted"/>
<dbReference type="Proteomes" id="UP001139353">
    <property type="component" value="Unassembled WGS sequence"/>
</dbReference>
<dbReference type="RefSeq" id="WP_275685234.1">
    <property type="nucleotide sequence ID" value="NZ_JAJLJH010000012.1"/>
</dbReference>
<feature type="transmembrane region" description="Helical" evidence="1">
    <location>
        <begin position="60"/>
        <end position="77"/>
    </location>
</feature>
<reference evidence="2" key="1">
    <citation type="submission" date="2021-11" db="EMBL/GenBank/DDBJ databases">
        <title>BS-T2-15 a new species belonging to the Comamonadaceae family isolated from the soil of a French oak forest.</title>
        <authorList>
            <person name="Mieszkin S."/>
            <person name="Alain K."/>
        </authorList>
    </citation>
    <scope>NUCLEOTIDE SEQUENCE</scope>
    <source>
        <strain evidence="2">BS-T2-15</strain>
    </source>
</reference>
<feature type="transmembrane region" description="Helical" evidence="1">
    <location>
        <begin position="89"/>
        <end position="108"/>
    </location>
</feature>
<protein>
    <recommendedName>
        <fullName evidence="4">Signal transduction histidine kinase internal region domain-containing protein</fullName>
    </recommendedName>
</protein>
<accession>A0A9X1YQC2</accession>